<dbReference type="Pfam" id="PF10324">
    <property type="entry name" value="7TM_GPCR_Srw"/>
    <property type="match status" value="1"/>
</dbReference>
<dbReference type="PANTHER" id="PTHR46273:SF16">
    <property type="entry name" value="G-PROTEIN COUPLED RECEPTORS FAMILY 1 PROFILE DOMAIN-CONTAINING PROTEIN"/>
    <property type="match status" value="1"/>
</dbReference>
<dbReference type="PANTHER" id="PTHR46273">
    <property type="entry name" value="MYOSUPPRESSIN RECEPTOR 1, ISOFORM B-RELATED"/>
    <property type="match status" value="1"/>
</dbReference>
<dbReference type="Proteomes" id="UP000050794">
    <property type="component" value="Unassembled WGS sequence"/>
</dbReference>
<dbReference type="EMBL" id="UYWY01001042">
    <property type="protein sequence ID" value="VDM26119.1"/>
    <property type="molecule type" value="Genomic_DNA"/>
</dbReference>
<name>A0A183TYU2_TOXCA</name>
<proteinExistence type="predicted"/>
<evidence type="ECO:0000313" key="2">
    <source>
        <dbReference type="EMBL" id="VDM26119.1"/>
    </source>
</evidence>
<feature type="transmembrane region" description="Helical" evidence="1">
    <location>
        <begin position="38"/>
        <end position="58"/>
    </location>
</feature>
<feature type="transmembrane region" description="Helical" evidence="1">
    <location>
        <begin position="136"/>
        <end position="157"/>
    </location>
</feature>
<dbReference type="InterPro" id="IPR019427">
    <property type="entry name" value="7TM_GPCR_serpentine_rcpt_Srw"/>
</dbReference>
<dbReference type="WBParaSite" id="TCNE_0000141101-mRNA-1">
    <property type="protein sequence ID" value="TCNE_0000141101-mRNA-1"/>
    <property type="gene ID" value="TCNE_0000141101"/>
</dbReference>
<evidence type="ECO:0000313" key="4">
    <source>
        <dbReference type="WBParaSite" id="TCNE_0000141101-mRNA-1"/>
    </source>
</evidence>
<dbReference type="GO" id="GO:0008528">
    <property type="term" value="F:G protein-coupled peptide receptor activity"/>
    <property type="evidence" value="ECO:0007669"/>
    <property type="project" value="InterPro"/>
</dbReference>
<keyword evidence="1" id="KW-1133">Transmembrane helix</keyword>
<feature type="transmembrane region" description="Helical" evidence="1">
    <location>
        <begin position="70"/>
        <end position="94"/>
    </location>
</feature>
<accession>A0A183TYU2</accession>
<keyword evidence="1" id="KW-0812">Transmembrane</keyword>
<evidence type="ECO:0000313" key="3">
    <source>
        <dbReference type="Proteomes" id="UP000050794"/>
    </source>
</evidence>
<gene>
    <name evidence="2" type="ORF">TCNE_LOCUS1412</name>
</gene>
<sequence>MIMSGGACEIGSVPLPNVTWLIAAIAQFDSTYGAIHPYIALFLCIAGTVMNVVTVLVLTRPSMISPVNVLLCSVAVCDVIVMTSYLVFVSHFLIGAANRCDQRDYSFSWAVSLAQIRVLTISRATSGPTTTITIRLTVVLSFATCLIMACVNIPNFLTFEIVEMAASTFLPCLLPDSTYETDDGNSTAISVDTFYENELP</sequence>
<organism evidence="3 4">
    <name type="scientific">Toxocara canis</name>
    <name type="common">Canine roundworm</name>
    <dbReference type="NCBI Taxonomy" id="6265"/>
    <lineage>
        <taxon>Eukaryota</taxon>
        <taxon>Metazoa</taxon>
        <taxon>Ecdysozoa</taxon>
        <taxon>Nematoda</taxon>
        <taxon>Chromadorea</taxon>
        <taxon>Rhabditida</taxon>
        <taxon>Spirurina</taxon>
        <taxon>Ascaridomorpha</taxon>
        <taxon>Ascaridoidea</taxon>
        <taxon>Toxocaridae</taxon>
        <taxon>Toxocara</taxon>
    </lineage>
</organism>
<reference evidence="4" key="1">
    <citation type="submission" date="2016-06" db="UniProtKB">
        <authorList>
            <consortium name="WormBaseParasite"/>
        </authorList>
    </citation>
    <scope>IDENTIFICATION</scope>
</reference>
<dbReference type="AlphaFoldDB" id="A0A183TYU2"/>
<evidence type="ECO:0000256" key="1">
    <source>
        <dbReference type="SAM" id="Phobius"/>
    </source>
</evidence>
<keyword evidence="1" id="KW-0472">Membrane</keyword>
<dbReference type="Gene3D" id="1.20.1070.10">
    <property type="entry name" value="Rhodopsin 7-helix transmembrane proteins"/>
    <property type="match status" value="1"/>
</dbReference>
<dbReference type="InterPro" id="IPR053219">
    <property type="entry name" value="GPCR_Dmsr-1"/>
</dbReference>
<dbReference type="SUPFAM" id="SSF81321">
    <property type="entry name" value="Family A G protein-coupled receptor-like"/>
    <property type="match status" value="1"/>
</dbReference>
<reference evidence="2 3" key="2">
    <citation type="submission" date="2018-11" db="EMBL/GenBank/DDBJ databases">
        <authorList>
            <consortium name="Pathogen Informatics"/>
        </authorList>
    </citation>
    <scope>NUCLEOTIDE SEQUENCE [LARGE SCALE GENOMIC DNA]</scope>
</reference>
<dbReference type="GO" id="GO:0005886">
    <property type="term" value="C:plasma membrane"/>
    <property type="evidence" value="ECO:0007669"/>
    <property type="project" value="TreeGrafter"/>
</dbReference>
<keyword evidence="3" id="KW-1185">Reference proteome</keyword>
<protein>
    <submittedName>
        <fullName evidence="4">G_PROTEIN_RECEP_F1_2 domain-containing protein</fullName>
    </submittedName>
</protein>